<evidence type="ECO:0008006" key="5">
    <source>
        <dbReference type="Google" id="ProtNLM"/>
    </source>
</evidence>
<dbReference type="InterPro" id="IPR009637">
    <property type="entry name" value="GPR107/GPR108-like"/>
</dbReference>
<evidence type="ECO:0000313" key="4">
    <source>
        <dbReference type="Proteomes" id="UP001470230"/>
    </source>
</evidence>
<gene>
    <name evidence="3" type="ORF">M9Y10_033384</name>
</gene>
<feature type="transmembrane region" description="Helical" evidence="2">
    <location>
        <begin position="281"/>
        <end position="302"/>
    </location>
</feature>
<sequence length="491" mass="57683">MFFFYLTFNILSYRVTGNVKFYYKAGYICDFGFLKGGEFVMTARNNISKFKEGLSRIFIMTKDQYNSFQNALLNDELDFEKCDYGEVYDKFLINFTDNYDEILFDGKIDTKRVYYTVIMNCDYKLARDEDRYYLDAVFMNPDGQLLDYREIPKLKIFPTFIAIVSIILVLFIGLLIYYKRHFLKLYIFIIVCCLMYILFLVFSFISLKYSSNHDDHSKWEICLTVFECLYCICLCSFLVISSTGWCLLNVELNVKDTIITIFAISAMFSMLFLQVNVEYGYYELLFFFIEIASMFIVARALFNNTKDAEDKITAHLYVISKDGIDPKTTPIYEKYKMYQIFLYMNMFFFLFIIIVNSIMGLFEVESWLQSLINIFCQLFALLNPIIIFRPRGKSIDKYMENDYNKSLLNDDDNNGGGSGISGDFGDRDEVMLDDLDGFDPRKSQGTEWQDGMKLPLQPILVGKEVSKKPMRKTENTYTTIEEPLNQHYQET</sequence>
<reference evidence="3 4" key="1">
    <citation type="submission" date="2024-04" db="EMBL/GenBank/DDBJ databases">
        <title>Tritrichomonas musculus Genome.</title>
        <authorList>
            <person name="Alves-Ferreira E."/>
            <person name="Grigg M."/>
            <person name="Lorenzi H."/>
            <person name="Galac M."/>
        </authorList>
    </citation>
    <scope>NUCLEOTIDE SEQUENCE [LARGE SCALE GENOMIC DNA]</scope>
    <source>
        <strain evidence="3 4">EAF2021</strain>
    </source>
</reference>
<keyword evidence="2" id="KW-0472">Membrane</keyword>
<dbReference type="PANTHER" id="PTHR21229">
    <property type="entry name" value="LUNG SEVEN TRANSMEMBRANE RECEPTOR"/>
    <property type="match status" value="1"/>
</dbReference>
<dbReference type="EMBL" id="JAPFFF010000005">
    <property type="protein sequence ID" value="KAK8888652.1"/>
    <property type="molecule type" value="Genomic_DNA"/>
</dbReference>
<comment type="caution">
    <text evidence="3">The sequence shown here is derived from an EMBL/GenBank/DDBJ whole genome shotgun (WGS) entry which is preliminary data.</text>
</comment>
<name>A0ABR2KBZ8_9EUKA</name>
<feature type="compositionally biased region" description="Basic and acidic residues" evidence="1">
    <location>
        <begin position="465"/>
        <end position="474"/>
    </location>
</feature>
<feature type="transmembrane region" description="Helical" evidence="2">
    <location>
        <begin position="257"/>
        <end position="275"/>
    </location>
</feature>
<feature type="transmembrane region" description="Helical" evidence="2">
    <location>
        <begin position="156"/>
        <end position="178"/>
    </location>
</feature>
<evidence type="ECO:0000256" key="2">
    <source>
        <dbReference type="SAM" id="Phobius"/>
    </source>
</evidence>
<organism evidence="3 4">
    <name type="scientific">Tritrichomonas musculus</name>
    <dbReference type="NCBI Taxonomy" id="1915356"/>
    <lineage>
        <taxon>Eukaryota</taxon>
        <taxon>Metamonada</taxon>
        <taxon>Parabasalia</taxon>
        <taxon>Tritrichomonadida</taxon>
        <taxon>Tritrichomonadidae</taxon>
        <taxon>Tritrichomonas</taxon>
    </lineage>
</organism>
<feature type="transmembrane region" description="Helical" evidence="2">
    <location>
        <begin position="368"/>
        <end position="388"/>
    </location>
</feature>
<keyword evidence="2" id="KW-0812">Transmembrane</keyword>
<dbReference type="Proteomes" id="UP001470230">
    <property type="component" value="Unassembled WGS sequence"/>
</dbReference>
<feature type="region of interest" description="Disordered" evidence="1">
    <location>
        <begin position="465"/>
        <end position="491"/>
    </location>
</feature>
<feature type="transmembrane region" description="Helical" evidence="2">
    <location>
        <begin position="185"/>
        <end position="209"/>
    </location>
</feature>
<dbReference type="PANTHER" id="PTHR21229:SF1">
    <property type="entry name" value="GH17801P"/>
    <property type="match status" value="1"/>
</dbReference>
<protein>
    <recommendedName>
        <fullName evidence="5">Intimal thickness related receptor IRP domain-containing protein</fullName>
    </recommendedName>
</protein>
<proteinExistence type="predicted"/>
<feature type="transmembrane region" description="Helical" evidence="2">
    <location>
        <begin position="340"/>
        <end position="362"/>
    </location>
</feature>
<evidence type="ECO:0000256" key="1">
    <source>
        <dbReference type="SAM" id="MobiDB-lite"/>
    </source>
</evidence>
<evidence type="ECO:0000313" key="3">
    <source>
        <dbReference type="EMBL" id="KAK8888652.1"/>
    </source>
</evidence>
<accession>A0ABR2KBZ8</accession>
<keyword evidence="2" id="KW-1133">Transmembrane helix</keyword>
<keyword evidence="4" id="KW-1185">Reference proteome</keyword>
<feature type="transmembrane region" description="Helical" evidence="2">
    <location>
        <begin position="229"/>
        <end position="250"/>
    </location>
</feature>